<keyword evidence="6" id="KW-1185">Reference proteome</keyword>
<evidence type="ECO:0000256" key="1">
    <source>
        <dbReference type="ARBA" id="ARBA00022448"/>
    </source>
</evidence>
<sequence>MSHLEIGHLSKNFAGKEILKNIQLTVEEGEFVTILGPSGSGKSTLFHIIGGLLTPAEGSVQLDGQEITGERGHISYMPQQHSLFPWRTILQNVLLGQELTGKTDKERALDMIEKAGLAGYENELPDALSGGMKQRAAFVRALLSPQSLILLDEPFSALDDFTRQDMQEWLQSIWMKYKKTILFVTHNIEEALFLSDRIAILSTKPATVIKEFKIPFGRPRKKDLFFSSQFLDLKQEVSKWIINGVGEGEQDERNH</sequence>
<dbReference type="EMBL" id="BOQT01000002">
    <property type="protein sequence ID" value="GIN19586.1"/>
    <property type="molecule type" value="Genomic_DNA"/>
</dbReference>
<evidence type="ECO:0000313" key="6">
    <source>
        <dbReference type="Proteomes" id="UP000680279"/>
    </source>
</evidence>
<dbReference type="PANTHER" id="PTHR42788:SF2">
    <property type="entry name" value="ABC TRANSPORTER ATP-BINDING PROTEIN"/>
    <property type="match status" value="1"/>
</dbReference>
<proteinExistence type="predicted"/>
<dbReference type="PANTHER" id="PTHR42788">
    <property type="entry name" value="TAURINE IMPORT ATP-BINDING PROTEIN-RELATED"/>
    <property type="match status" value="1"/>
</dbReference>
<dbReference type="InterPro" id="IPR003439">
    <property type="entry name" value="ABC_transporter-like_ATP-bd"/>
</dbReference>
<evidence type="ECO:0000256" key="3">
    <source>
        <dbReference type="ARBA" id="ARBA00022840"/>
    </source>
</evidence>
<protein>
    <submittedName>
        <fullName evidence="5">ABC transporter</fullName>
    </submittedName>
</protein>
<keyword evidence="1" id="KW-0813">Transport</keyword>
<feature type="domain" description="ABC transporter" evidence="4">
    <location>
        <begin position="4"/>
        <end position="228"/>
    </location>
</feature>
<dbReference type="InterPro" id="IPR050166">
    <property type="entry name" value="ABC_transporter_ATP-bind"/>
</dbReference>
<comment type="caution">
    <text evidence="5">The sequence shown here is derived from an EMBL/GenBank/DDBJ whole genome shotgun (WGS) entry which is preliminary data.</text>
</comment>
<evidence type="ECO:0000313" key="5">
    <source>
        <dbReference type="EMBL" id="GIN19586.1"/>
    </source>
</evidence>
<dbReference type="PROSITE" id="PS50893">
    <property type="entry name" value="ABC_TRANSPORTER_2"/>
    <property type="match status" value="1"/>
</dbReference>
<dbReference type="Pfam" id="PF00005">
    <property type="entry name" value="ABC_tran"/>
    <property type="match status" value="1"/>
</dbReference>
<reference evidence="5 6" key="1">
    <citation type="submission" date="2021-03" db="EMBL/GenBank/DDBJ databases">
        <title>Antimicrobial resistance genes in bacteria isolated from Japanese honey, and their potential for conferring macrolide and lincosamide resistance in the American foulbrood pathogen Paenibacillus larvae.</title>
        <authorList>
            <person name="Okamoto M."/>
            <person name="Kumagai M."/>
            <person name="Kanamori H."/>
            <person name="Takamatsu D."/>
        </authorList>
    </citation>
    <scope>NUCLEOTIDE SEQUENCE [LARGE SCALE GENOMIC DNA]</scope>
    <source>
        <strain evidence="5 6">J1TS3</strain>
    </source>
</reference>
<dbReference type="InterPro" id="IPR003593">
    <property type="entry name" value="AAA+_ATPase"/>
</dbReference>
<dbReference type="RefSeq" id="WP_018706407.1">
    <property type="nucleotide sequence ID" value="NZ_BOQT01000002.1"/>
</dbReference>
<name>A0ABQ4K1R8_9BACI</name>
<dbReference type="PROSITE" id="PS00211">
    <property type="entry name" value="ABC_TRANSPORTER_1"/>
    <property type="match status" value="1"/>
</dbReference>
<dbReference type="SUPFAM" id="SSF52540">
    <property type="entry name" value="P-loop containing nucleoside triphosphate hydrolases"/>
    <property type="match status" value="1"/>
</dbReference>
<dbReference type="Proteomes" id="UP000680279">
    <property type="component" value="Unassembled WGS sequence"/>
</dbReference>
<gene>
    <name evidence="5" type="ORF">J1TS3_07200</name>
</gene>
<keyword evidence="3" id="KW-0067">ATP-binding</keyword>
<accession>A0ABQ4K1R8</accession>
<dbReference type="CDD" id="cd03293">
    <property type="entry name" value="ABC_NrtD_SsuB_transporters"/>
    <property type="match status" value="1"/>
</dbReference>
<organism evidence="5 6">
    <name type="scientific">Siminovitchia fordii</name>
    <dbReference type="NCBI Taxonomy" id="254759"/>
    <lineage>
        <taxon>Bacteria</taxon>
        <taxon>Bacillati</taxon>
        <taxon>Bacillota</taxon>
        <taxon>Bacilli</taxon>
        <taxon>Bacillales</taxon>
        <taxon>Bacillaceae</taxon>
        <taxon>Siminovitchia</taxon>
    </lineage>
</organism>
<evidence type="ECO:0000256" key="2">
    <source>
        <dbReference type="ARBA" id="ARBA00022741"/>
    </source>
</evidence>
<dbReference type="InterPro" id="IPR027417">
    <property type="entry name" value="P-loop_NTPase"/>
</dbReference>
<evidence type="ECO:0000259" key="4">
    <source>
        <dbReference type="PROSITE" id="PS50893"/>
    </source>
</evidence>
<keyword evidence="2" id="KW-0547">Nucleotide-binding</keyword>
<dbReference type="InterPro" id="IPR017871">
    <property type="entry name" value="ABC_transporter-like_CS"/>
</dbReference>
<dbReference type="Gene3D" id="3.40.50.300">
    <property type="entry name" value="P-loop containing nucleotide triphosphate hydrolases"/>
    <property type="match status" value="1"/>
</dbReference>
<dbReference type="SMART" id="SM00382">
    <property type="entry name" value="AAA"/>
    <property type="match status" value="1"/>
</dbReference>